<dbReference type="KEGG" id="clw:CLAC_10705"/>
<dbReference type="InterPro" id="IPR005152">
    <property type="entry name" value="Lipase_secreted"/>
</dbReference>
<gene>
    <name evidence="2" type="ORF">CLAC_10705</name>
</gene>
<dbReference type="OrthoDB" id="9798122at2"/>
<evidence type="ECO:0000256" key="1">
    <source>
        <dbReference type="SAM" id="MobiDB-lite"/>
    </source>
</evidence>
<dbReference type="GO" id="GO:0016042">
    <property type="term" value="P:lipid catabolic process"/>
    <property type="evidence" value="ECO:0007669"/>
    <property type="project" value="InterPro"/>
</dbReference>
<evidence type="ECO:0000313" key="2">
    <source>
        <dbReference type="EMBL" id="ALA68062.1"/>
    </source>
</evidence>
<dbReference type="PANTHER" id="PTHR34853">
    <property type="match status" value="1"/>
</dbReference>
<dbReference type="GO" id="GO:0004806">
    <property type="term" value="F:triacylglycerol lipase activity"/>
    <property type="evidence" value="ECO:0007669"/>
    <property type="project" value="InterPro"/>
</dbReference>
<dbReference type="Gene3D" id="1.10.260.130">
    <property type="match status" value="1"/>
</dbReference>
<keyword evidence="3" id="KW-1185">Reference proteome</keyword>
<dbReference type="SUPFAM" id="SSF53474">
    <property type="entry name" value="alpha/beta-Hydrolases"/>
    <property type="match status" value="1"/>
</dbReference>
<dbReference type="PIRSF" id="PIRSF029171">
    <property type="entry name" value="Esterase_LipA"/>
    <property type="match status" value="1"/>
</dbReference>
<proteinExistence type="predicted"/>
<dbReference type="Pfam" id="PF03583">
    <property type="entry name" value="LIP"/>
    <property type="match status" value="1"/>
</dbReference>
<organism evidence="2 3">
    <name type="scientific">Corynebacterium lactis RW2-5</name>
    <dbReference type="NCBI Taxonomy" id="1408189"/>
    <lineage>
        <taxon>Bacteria</taxon>
        <taxon>Bacillati</taxon>
        <taxon>Actinomycetota</taxon>
        <taxon>Actinomycetes</taxon>
        <taxon>Mycobacteriales</taxon>
        <taxon>Corynebacteriaceae</taxon>
        <taxon>Corynebacterium</taxon>
    </lineage>
</organism>
<dbReference type="AlphaFoldDB" id="A0A0K2H1Z6"/>
<evidence type="ECO:0000313" key="3">
    <source>
        <dbReference type="Proteomes" id="UP000058446"/>
    </source>
</evidence>
<accession>A0A0K2H1Z6</accession>
<name>A0A0K2H1Z6_9CORY</name>
<reference evidence="2 3" key="1">
    <citation type="submission" date="2013-10" db="EMBL/GenBank/DDBJ databases">
        <title>Complete genome sequence of Corynebacterium lactis DSM 45799(T), isolated from raw cow milk.</title>
        <authorList>
            <person name="Ruckert C."/>
            <person name="Albersmeier A."/>
            <person name="Lipski A."/>
            <person name="Kalinowski J."/>
        </authorList>
    </citation>
    <scope>NUCLEOTIDE SEQUENCE [LARGE SCALE GENOMIC DNA]</scope>
    <source>
        <strain evidence="2 3">RW2-5</strain>
    </source>
</reference>
<dbReference type="STRING" id="1408189.CLAC_10705"/>
<dbReference type="PANTHER" id="PTHR34853:SF1">
    <property type="entry name" value="LIPASE 5"/>
    <property type="match status" value="1"/>
</dbReference>
<dbReference type="Gene3D" id="3.40.50.1820">
    <property type="entry name" value="alpha/beta hydrolase"/>
    <property type="match status" value="1"/>
</dbReference>
<dbReference type="PATRIC" id="fig|1408189.4.peg.2154"/>
<evidence type="ECO:0008006" key="4">
    <source>
        <dbReference type="Google" id="ProtNLM"/>
    </source>
</evidence>
<sequence>MVAQPDNSNAKRRGPSWCRSALAAAFYAAIVGLVSCAPSPSDSADSHSEATTTAGPSAGEVITKSNLPVKFNARVSRIVFASSKSNPNRRSAVSGAVLESSKPWPGPGPRPLAVIAPGTLGMADHCASSVAIRYEAPPTPPAPELLDRGWNVAIVDYEGLGTPGIPAYLNRASAAHNTLDMARAGLSLLSLADDTPVALFGYSQGGGAVAAAAELAESYSPELNIRAAYAGAIPADLRDTARHITGSALSGLIGYAVNGLVAEYPETKGPIDRMMSPLGEDFLSLTRGECIGDTVRNWPRNDTRAFTADSRSIGENLASPALDPVIQERLGEQKLGAGGRAPSMPIFVTHNVRDDVLPVSSARELVRTWKEAGARVTYEEVDSDLGDASHGLAYALSHDQAMAWLDEQMGYRK</sequence>
<dbReference type="EMBL" id="CP006841">
    <property type="protein sequence ID" value="ALA68062.1"/>
    <property type="molecule type" value="Genomic_DNA"/>
</dbReference>
<feature type="region of interest" description="Disordered" evidence="1">
    <location>
        <begin position="41"/>
        <end position="61"/>
    </location>
</feature>
<dbReference type="Proteomes" id="UP000058446">
    <property type="component" value="Chromosome"/>
</dbReference>
<feature type="region of interest" description="Disordered" evidence="1">
    <location>
        <begin position="85"/>
        <end position="104"/>
    </location>
</feature>
<dbReference type="InterPro" id="IPR029058">
    <property type="entry name" value="AB_hydrolase_fold"/>
</dbReference>
<protein>
    <recommendedName>
        <fullName evidence="4">Triacylglycerol lipase</fullName>
    </recommendedName>
</protein>